<dbReference type="EMBL" id="KQ991122">
    <property type="protein sequence ID" value="KZV52297.1"/>
    <property type="molecule type" value="Genomic_DNA"/>
</dbReference>
<protein>
    <submittedName>
        <fullName evidence="2">Uncharacterized protein</fullName>
    </submittedName>
</protein>
<dbReference type="AlphaFoldDB" id="A0A2Z7D0V6"/>
<feature type="region of interest" description="Disordered" evidence="1">
    <location>
        <begin position="76"/>
        <end position="108"/>
    </location>
</feature>
<organism evidence="2 3">
    <name type="scientific">Dorcoceras hygrometricum</name>
    <dbReference type="NCBI Taxonomy" id="472368"/>
    <lineage>
        <taxon>Eukaryota</taxon>
        <taxon>Viridiplantae</taxon>
        <taxon>Streptophyta</taxon>
        <taxon>Embryophyta</taxon>
        <taxon>Tracheophyta</taxon>
        <taxon>Spermatophyta</taxon>
        <taxon>Magnoliopsida</taxon>
        <taxon>eudicotyledons</taxon>
        <taxon>Gunneridae</taxon>
        <taxon>Pentapetalae</taxon>
        <taxon>asterids</taxon>
        <taxon>lamiids</taxon>
        <taxon>Lamiales</taxon>
        <taxon>Gesneriaceae</taxon>
        <taxon>Didymocarpoideae</taxon>
        <taxon>Trichosporeae</taxon>
        <taxon>Loxocarpinae</taxon>
        <taxon>Dorcoceras</taxon>
    </lineage>
</organism>
<dbReference type="Proteomes" id="UP000250235">
    <property type="component" value="Unassembled WGS sequence"/>
</dbReference>
<feature type="compositionally biased region" description="Polar residues" evidence="1">
    <location>
        <begin position="76"/>
        <end position="87"/>
    </location>
</feature>
<reference evidence="2 3" key="1">
    <citation type="journal article" date="2015" name="Proc. Natl. Acad. Sci. U.S.A.">
        <title>The resurrection genome of Boea hygrometrica: A blueprint for survival of dehydration.</title>
        <authorList>
            <person name="Xiao L."/>
            <person name="Yang G."/>
            <person name="Zhang L."/>
            <person name="Yang X."/>
            <person name="Zhao S."/>
            <person name="Ji Z."/>
            <person name="Zhou Q."/>
            <person name="Hu M."/>
            <person name="Wang Y."/>
            <person name="Chen M."/>
            <person name="Xu Y."/>
            <person name="Jin H."/>
            <person name="Xiao X."/>
            <person name="Hu G."/>
            <person name="Bao F."/>
            <person name="Hu Y."/>
            <person name="Wan P."/>
            <person name="Li L."/>
            <person name="Deng X."/>
            <person name="Kuang T."/>
            <person name="Xiang C."/>
            <person name="Zhu J.K."/>
            <person name="Oliver M.J."/>
            <person name="He Y."/>
        </authorList>
    </citation>
    <scope>NUCLEOTIDE SEQUENCE [LARGE SCALE GENOMIC DNA]</scope>
    <source>
        <strain evidence="3">cv. XS01</strain>
    </source>
</reference>
<evidence type="ECO:0000313" key="3">
    <source>
        <dbReference type="Proteomes" id="UP000250235"/>
    </source>
</evidence>
<accession>A0A2Z7D0V6</accession>
<evidence type="ECO:0000256" key="1">
    <source>
        <dbReference type="SAM" id="MobiDB-lite"/>
    </source>
</evidence>
<keyword evidence="3" id="KW-1185">Reference proteome</keyword>
<proteinExistence type="predicted"/>
<name>A0A2Z7D0V6_9LAMI</name>
<gene>
    <name evidence="2" type="ORF">F511_35033</name>
</gene>
<sequence>MQHSTHTQQLVYTADHAHNQIALAGQITLTTQITHAAQIALTKNIMLIDQLSQAVQLSHSRQLSFMQISLSAQHVRSESSAQGTQNIPKLHPAYDPAPKAYTNTEKSQSCSLLRSFPKNISQQKPI</sequence>
<evidence type="ECO:0000313" key="2">
    <source>
        <dbReference type="EMBL" id="KZV52297.1"/>
    </source>
</evidence>